<dbReference type="EMBL" id="PPEL01000005">
    <property type="protein sequence ID" value="PNV66270.1"/>
    <property type="molecule type" value="Genomic_DNA"/>
</dbReference>
<feature type="transmembrane region" description="Helical" evidence="7">
    <location>
        <begin position="20"/>
        <end position="44"/>
    </location>
</feature>
<evidence type="ECO:0000256" key="3">
    <source>
        <dbReference type="ARBA" id="ARBA00022692"/>
    </source>
</evidence>
<keyword evidence="6 7" id="KW-0472">Membrane</keyword>
<dbReference type="InterPro" id="IPR036938">
    <property type="entry name" value="PAP2/HPO_sf"/>
</dbReference>
<evidence type="ECO:0000259" key="8">
    <source>
        <dbReference type="SMART" id="SM00014"/>
    </source>
</evidence>
<feature type="domain" description="Phosphatidic acid phosphatase type 2/haloperoxidase" evidence="8">
    <location>
        <begin position="51"/>
        <end position="167"/>
    </location>
</feature>
<organism evidence="9 10">
    <name type="scientific">Rubneribacter badeniensis</name>
    <dbReference type="NCBI Taxonomy" id="2070688"/>
    <lineage>
        <taxon>Bacteria</taxon>
        <taxon>Bacillati</taxon>
        <taxon>Actinomycetota</taxon>
        <taxon>Coriobacteriia</taxon>
        <taxon>Eggerthellales</taxon>
        <taxon>Eggerthellaceae</taxon>
        <taxon>Rubneribacter</taxon>
    </lineage>
</organism>
<evidence type="ECO:0000256" key="2">
    <source>
        <dbReference type="ARBA" id="ARBA00022475"/>
    </source>
</evidence>
<dbReference type="Pfam" id="PF01569">
    <property type="entry name" value="PAP2"/>
    <property type="match status" value="1"/>
</dbReference>
<feature type="transmembrane region" description="Helical" evidence="7">
    <location>
        <begin position="51"/>
        <end position="70"/>
    </location>
</feature>
<dbReference type="GO" id="GO:0005886">
    <property type="term" value="C:plasma membrane"/>
    <property type="evidence" value="ECO:0007669"/>
    <property type="project" value="UniProtKB-SubCell"/>
</dbReference>
<evidence type="ECO:0000256" key="1">
    <source>
        <dbReference type="ARBA" id="ARBA00004651"/>
    </source>
</evidence>
<accession>A0A2K2U7W9</accession>
<dbReference type="SUPFAM" id="SSF48317">
    <property type="entry name" value="Acid phosphatase/Vanadium-dependent haloperoxidase"/>
    <property type="match status" value="1"/>
</dbReference>
<gene>
    <name evidence="9" type="ORF">C2L80_02320</name>
</gene>
<keyword evidence="2" id="KW-1003">Cell membrane</keyword>
<keyword evidence="5 7" id="KW-1133">Transmembrane helix</keyword>
<dbReference type="AlphaFoldDB" id="A0A2K2U7W9"/>
<dbReference type="GO" id="GO:0016787">
    <property type="term" value="F:hydrolase activity"/>
    <property type="evidence" value="ECO:0007669"/>
    <property type="project" value="UniProtKB-KW"/>
</dbReference>
<dbReference type="SMART" id="SM00014">
    <property type="entry name" value="acidPPc"/>
    <property type="match status" value="1"/>
</dbReference>
<reference evidence="9 10" key="1">
    <citation type="journal article" date="2018" name="Int. J. Syst. Evol. Microbiol.">
        <title>Rubneribacter badeniensis gen. nov., sp. nov. and Enteroscipio rubneri gen. nov., sp. nov., new members of the Eggerthellaceae isolated from human faeces.</title>
        <authorList>
            <person name="Danylec N."/>
            <person name="Gobl A."/>
            <person name="Stoll D.A."/>
            <person name="Hetzer B."/>
            <person name="Kulling S.E."/>
            <person name="Huch M."/>
        </authorList>
    </citation>
    <scope>NUCLEOTIDE SEQUENCE [LARGE SCALE GENOMIC DNA]</scope>
    <source>
        <strain evidence="9 10">ResAG-85</strain>
    </source>
</reference>
<evidence type="ECO:0000256" key="4">
    <source>
        <dbReference type="ARBA" id="ARBA00022801"/>
    </source>
</evidence>
<dbReference type="PANTHER" id="PTHR14969:SF62">
    <property type="entry name" value="DECAPRENYLPHOSPHORYL-5-PHOSPHORIBOSE PHOSPHATASE RV3807C-RELATED"/>
    <property type="match status" value="1"/>
</dbReference>
<protein>
    <submittedName>
        <fullName evidence="9">PAP2 family protein</fullName>
    </submittedName>
</protein>
<dbReference type="PANTHER" id="PTHR14969">
    <property type="entry name" value="SPHINGOSINE-1-PHOSPHATE PHOSPHOHYDROLASE"/>
    <property type="match status" value="1"/>
</dbReference>
<keyword evidence="3 7" id="KW-0812">Transmembrane</keyword>
<sequence length="181" mass="18701">MDLAILDFIQERVRSPLLDSVMLLATHLGDLALVWLVVAAVLIAQPARRRYGVAVIAAVVAAAAVGMFVLKPLFGRVRPFAAHGFTGLLIPPPSGDSFPSNHSMASFAAAAAICCLPKGGRGVSALKAGAVAVALLIAVSRIYLYVHYPTDILAGAVIGIGIGMLSVWAVGKLWPKAPPGA</sequence>
<feature type="transmembrane region" description="Helical" evidence="7">
    <location>
        <begin position="128"/>
        <end position="146"/>
    </location>
</feature>
<feature type="transmembrane region" description="Helical" evidence="7">
    <location>
        <begin position="152"/>
        <end position="171"/>
    </location>
</feature>
<dbReference type="Proteomes" id="UP000236488">
    <property type="component" value="Unassembled WGS sequence"/>
</dbReference>
<evidence type="ECO:0000313" key="10">
    <source>
        <dbReference type="Proteomes" id="UP000236488"/>
    </source>
</evidence>
<keyword evidence="10" id="KW-1185">Reference proteome</keyword>
<evidence type="ECO:0000256" key="5">
    <source>
        <dbReference type="ARBA" id="ARBA00022989"/>
    </source>
</evidence>
<evidence type="ECO:0000313" key="9">
    <source>
        <dbReference type="EMBL" id="PNV66270.1"/>
    </source>
</evidence>
<comment type="subcellular location">
    <subcellularLocation>
        <location evidence="1">Cell membrane</location>
        <topology evidence="1">Multi-pass membrane protein</topology>
    </subcellularLocation>
</comment>
<comment type="caution">
    <text evidence="9">The sequence shown here is derived from an EMBL/GenBank/DDBJ whole genome shotgun (WGS) entry which is preliminary data.</text>
</comment>
<keyword evidence="4" id="KW-0378">Hydrolase</keyword>
<evidence type="ECO:0000256" key="6">
    <source>
        <dbReference type="ARBA" id="ARBA00023136"/>
    </source>
</evidence>
<proteinExistence type="predicted"/>
<dbReference type="InterPro" id="IPR000326">
    <property type="entry name" value="PAP2/HPO"/>
</dbReference>
<dbReference type="RefSeq" id="WP_087195673.1">
    <property type="nucleotide sequence ID" value="NZ_PPEL01000005.1"/>
</dbReference>
<dbReference type="CDD" id="cd03392">
    <property type="entry name" value="PAP2_like_2"/>
    <property type="match status" value="1"/>
</dbReference>
<name>A0A2K2U7W9_9ACTN</name>
<dbReference type="Gene3D" id="1.20.144.10">
    <property type="entry name" value="Phosphatidic acid phosphatase type 2/haloperoxidase"/>
    <property type="match status" value="1"/>
</dbReference>
<evidence type="ECO:0000256" key="7">
    <source>
        <dbReference type="SAM" id="Phobius"/>
    </source>
</evidence>